<name>A0A2P2NPF3_RHIMU</name>
<accession>A0A2P2NPF3</accession>
<dbReference type="AlphaFoldDB" id="A0A2P2NPF3"/>
<reference evidence="1" key="1">
    <citation type="submission" date="2018-02" db="EMBL/GenBank/DDBJ databases">
        <title>Rhizophora mucronata_Transcriptome.</title>
        <authorList>
            <person name="Meera S.P."/>
            <person name="Sreeshan A."/>
            <person name="Augustine A."/>
        </authorList>
    </citation>
    <scope>NUCLEOTIDE SEQUENCE</scope>
    <source>
        <tissue evidence="1">Leaf</tissue>
    </source>
</reference>
<dbReference type="EMBL" id="GGEC01063869">
    <property type="protein sequence ID" value="MBX44353.1"/>
    <property type="molecule type" value="Transcribed_RNA"/>
</dbReference>
<proteinExistence type="predicted"/>
<protein>
    <submittedName>
        <fullName evidence="1">Uncharacterized protein</fullName>
    </submittedName>
</protein>
<evidence type="ECO:0000313" key="1">
    <source>
        <dbReference type="EMBL" id="MBX44353.1"/>
    </source>
</evidence>
<organism evidence="1">
    <name type="scientific">Rhizophora mucronata</name>
    <name type="common">Asiatic mangrove</name>
    <dbReference type="NCBI Taxonomy" id="61149"/>
    <lineage>
        <taxon>Eukaryota</taxon>
        <taxon>Viridiplantae</taxon>
        <taxon>Streptophyta</taxon>
        <taxon>Embryophyta</taxon>
        <taxon>Tracheophyta</taxon>
        <taxon>Spermatophyta</taxon>
        <taxon>Magnoliopsida</taxon>
        <taxon>eudicotyledons</taxon>
        <taxon>Gunneridae</taxon>
        <taxon>Pentapetalae</taxon>
        <taxon>rosids</taxon>
        <taxon>fabids</taxon>
        <taxon>Malpighiales</taxon>
        <taxon>Rhizophoraceae</taxon>
        <taxon>Rhizophora</taxon>
    </lineage>
</organism>
<sequence>MLRYYIKFSVFEKEKK</sequence>